<dbReference type="GO" id="GO:0003924">
    <property type="term" value="F:GTPase activity"/>
    <property type="evidence" value="ECO:0007669"/>
    <property type="project" value="InterPro"/>
</dbReference>
<protein>
    <submittedName>
        <fullName evidence="4">Uncharacterized protein</fullName>
    </submittedName>
</protein>
<dbReference type="GO" id="GO:0008333">
    <property type="term" value="P:endosome to lysosome transport"/>
    <property type="evidence" value="ECO:0007669"/>
    <property type="project" value="TreeGrafter"/>
</dbReference>
<evidence type="ECO:0000313" key="5">
    <source>
        <dbReference type="Proteomes" id="UP001295684"/>
    </source>
</evidence>
<dbReference type="PANTHER" id="PTHR47981">
    <property type="entry name" value="RAB FAMILY"/>
    <property type="match status" value="1"/>
</dbReference>
<dbReference type="PROSITE" id="PS51417">
    <property type="entry name" value="ARF"/>
    <property type="match status" value="1"/>
</dbReference>
<evidence type="ECO:0000313" key="4">
    <source>
        <dbReference type="EMBL" id="CAI2369753.1"/>
    </source>
</evidence>
<dbReference type="NCBIfam" id="TIGR00231">
    <property type="entry name" value="small_GTP"/>
    <property type="match status" value="1"/>
</dbReference>
<dbReference type="GO" id="GO:0005764">
    <property type="term" value="C:lysosome"/>
    <property type="evidence" value="ECO:0007669"/>
    <property type="project" value="TreeGrafter"/>
</dbReference>
<dbReference type="SMART" id="SM00175">
    <property type="entry name" value="RAB"/>
    <property type="match status" value="1"/>
</dbReference>
<dbReference type="InterPro" id="IPR005225">
    <property type="entry name" value="Small_GTP-bd"/>
</dbReference>
<proteinExistence type="inferred from homology"/>
<gene>
    <name evidence="4" type="ORF">ECRASSUSDP1_LOCUS11056</name>
</gene>
<dbReference type="PANTHER" id="PTHR47981:SF39">
    <property type="entry name" value="RAS-RELATED PROTEIN RAB"/>
    <property type="match status" value="1"/>
</dbReference>
<dbReference type="FunFam" id="3.40.50.300:FF:001800">
    <property type="entry name" value="Rab family GTPase"/>
    <property type="match status" value="1"/>
</dbReference>
<comment type="similarity">
    <text evidence="1">Belongs to the small GTPase superfamily. Rab family.</text>
</comment>
<sequence>MMKILVVGDMGTGKTCIINRYVHDRFNDKSKPTIACEYAMKLFQLDDITLRINLWDIAGQDSVGGVNKVFCRQAAGAVIVCDCTDQYSVENAAKWKDQLDDICCANDDLSKFPIILMANKYDLVRECEEEKKADDHMYFDTFASNNGFVGCMRTSAKENYNINEAFELLVQKVIEANTTINKDNGNPELNLNKIGKTRRTEGIRLTVDTSSILSKPNQSIASNKKKKCC</sequence>
<dbReference type="SMART" id="SM00174">
    <property type="entry name" value="RHO"/>
    <property type="match status" value="1"/>
</dbReference>
<dbReference type="SMART" id="SM00176">
    <property type="entry name" value="RAN"/>
    <property type="match status" value="1"/>
</dbReference>
<dbReference type="PROSITE" id="PS51421">
    <property type="entry name" value="RAS"/>
    <property type="match status" value="1"/>
</dbReference>
<dbReference type="InterPro" id="IPR027417">
    <property type="entry name" value="P-loop_NTPase"/>
</dbReference>
<dbReference type="SMART" id="SM00173">
    <property type="entry name" value="RAS"/>
    <property type="match status" value="1"/>
</dbReference>
<accession>A0AAD1ULY7</accession>
<dbReference type="AlphaFoldDB" id="A0AAD1ULY7"/>
<dbReference type="GO" id="GO:0005525">
    <property type="term" value="F:GTP binding"/>
    <property type="evidence" value="ECO:0007669"/>
    <property type="project" value="UniProtKB-KW"/>
</dbReference>
<dbReference type="PRINTS" id="PR00449">
    <property type="entry name" value="RASTRNSFRMNG"/>
</dbReference>
<dbReference type="Pfam" id="PF00071">
    <property type="entry name" value="Ras"/>
    <property type="match status" value="1"/>
</dbReference>
<dbReference type="GO" id="GO:0005770">
    <property type="term" value="C:late endosome"/>
    <property type="evidence" value="ECO:0007669"/>
    <property type="project" value="TreeGrafter"/>
</dbReference>
<dbReference type="EMBL" id="CAMPGE010010908">
    <property type="protein sequence ID" value="CAI2369753.1"/>
    <property type="molecule type" value="Genomic_DNA"/>
</dbReference>
<keyword evidence="5" id="KW-1185">Reference proteome</keyword>
<reference evidence="4" key="1">
    <citation type="submission" date="2023-07" db="EMBL/GenBank/DDBJ databases">
        <authorList>
            <consortium name="AG Swart"/>
            <person name="Singh M."/>
            <person name="Singh A."/>
            <person name="Seah K."/>
            <person name="Emmerich C."/>
        </authorList>
    </citation>
    <scope>NUCLEOTIDE SEQUENCE</scope>
    <source>
        <strain evidence="4">DP1</strain>
    </source>
</reference>
<keyword evidence="3" id="KW-0342">GTP-binding</keyword>
<dbReference type="GO" id="GO:0090385">
    <property type="term" value="P:phagosome-lysosome fusion"/>
    <property type="evidence" value="ECO:0007669"/>
    <property type="project" value="TreeGrafter"/>
</dbReference>
<comment type="caution">
    <text evidence="4">The sequence shown here is derived from an EMBL/GenBank/DDBJ whole genome shotgun (WGS) entry which is preliminary data.</text>
</comment>
<dbReference type="Proteomes" id="UP001295684">
    <property type="component" value="Unassembled WGS sequence"/>
</dbReference>
<organism evidence="4 5">
    <name type="scientific">Euplotes crassus</name>
    <dbReference type="NCBI Taxonomy" id="5936"/>
    <lineage>
        <taxon>Eukaryota</taxon>
        <taxon>Sar</taxon>
        <taxon>Alveolata</taxon>
        <taxon>Ciliophora</taxon>
        <taxon>Intramacronucleata</taxon>
        <taxon>Spirotrichea</taxon>
        <taxon>Hypotrichia</taxon>
        <taxon>Euplotida</taxon>
        <taxon>Euplotidae</taxon>
        <taxon>Moneuplotes</taxon>
    </lineage>
</organism>
<dbReference type="Gene3D" id="3.40.50.300">
    <property type="entry name" value="P-loop containing nucleotide triphosphate hydrolases"/>
    <property type="match status" value="1"/>
</dbReference>
<dbReference type="InterPro" id="IPR001806">
    <property type="entry name" value="Small_GTPase"/>
</dbReference>
<dbReference type="PROSITE" id="PS51419">
    <property type="entry name" value="RAB"/>
    <property type="match status" value="1"/>
</dbReference>
<evidence type="ECO:0000256" key="3">
    <source>
        <dbReference type="ARBA" id="ARBA00023134"/>
    </source>
</evidence>
<dbReference type="SUPFAM" id="SSF52540">
    <property type="entry name" value="P-loop containing nucleoside triphosphate hydrolases"/>
    <property type="match status" value="1"/>
</dbReference>
<evidence type="ECO:0000256" key="1">
    <source>
        <dbReference type="ARBA" id="ARBA00006270"/>
    </source>
</evidence>
<evidence type="ECO:0000256" key="2">
    <source>
        <dbReference type="ARBA" id="ARBA00022741"/>
    </source>
</evidence>
<name>A0AAD1ULY7_EUPCR</name>
<keyword evidence="2" id="KW-0547">Nucleotide-binding</keyword>
<dbReference type="GO" id="GO:0045335">
    <property type="term" value="C:phagocytic vesicle"/>
    <property type="evidence" value="ECO:0007669"/>
    <property type="project" value="TreeGrafter"/>
</dbReference>